<dbReference type="RefSeq" id="WP_296938850.1">
    <property type="nucleotide sequence ID" value="NZ_LT599032.1"/>
</dbReference>
<dbReference type="EMBL" id="FLUM01000001">
    <property type="protein sequence ID" value="SBV93807.1"/>
    <property type="molecule type" value="Genomic_DNA"/>
</dbReference>
<organism evidence="2">
    <name type="scientific">uncultured Dysgonomonas sp</name>
    <dbReference type="NCBI Taxonomy" id="206096"/>
    <lineage>
        <taxon>Bacteria</taxon>
        <taxon>Pseudomonadati</taxon>
        <taxon>Bacteroidota</taxon>
        <taxon>Bacteroidia</taxon>
        <taxon>Bacteroidales</taxon>
        <taxon>Dysgonomonadaceae</taxon>
        <taxon>Dysgonomonas</taxon>
        <taxon>environmental samples</taxon>
    </lineage>
</organism>
<name>A0A212J302_9BACT</name>
<reference evidence="2" key="1">
    <citation type="submission" date="2016-04" db="EMBL/GenBank/DDBJ databases">
        <authorList>
            <person name="Evans L.H."/>
            <person name="Alamgir A."/>
            <person name="Owens N."/>
            <person name="Weber N.D."/>
            <person name="Virtaneva K."/>
            <person name="Barbian K."/>
            <person name="Babar A."/>
            <person name="Rosenke K."/>
        </authorList>
    </citation>
    <scope>NUCLEOTIDE SEQUENCE</scope>
    <source>
        <strain evidence="2">86-1</strain>
    </source>
</reference>
<gene>
    <name evidence="2" type="ORF">KL86DYS1_10963</name>
</gene>
<proteinExistence type="predicted"/>
<keyword evidence="1" id="KW-0472">Membrane</keyword>
<protein>
    <submittedName>
        <fullName evidence="2">Uncharacterized protein</fullName>
    </submittedName>
</protein>
<dbReference type="AlphaFoldDB" id="A0A212J302"/>
<sequence length="188" mass="20853">MKTDEIKIMLDAFYNGETTATEELILLKYFSGEDVAEELLDEKEVFLSMYQAEPIDVPPALESKLGNLIDELASKEEKNTEIKPIAKRKHLLKWAGSAAACIALLISVTFYLNNKPDVGQPPVVPEQQTAQNLSEADKKALKEAEDALILLSSNFNKGVDQLAIVSSSLDKSNEILNKTLNRKKDKES</sequence>
<evidence type="ECO:0000313" key="2">
    <source>
        <dbReference type="EMBL" id="SBV93807.1"/>
    </source>
</evidence>
<feature type="transmembrane region" description="Helical" evidence="1">
    <location>
        <begin position="91"/>
        <end position="112"/>
    </location>
</feature>
<evidence type="ECO:0000256" key="1">
    <source>
        <dbReference type="SAM" id="Phobius"/>
    </source>
</evidence>
<accession>A0A212J302</accession>
<keyword evidence="1" id="KW-0812">Transmembrane</keyword>
<keyword evidence="1" id="KW-1133">Transmembrane helix</keyword>